<name>A0A5B7FLC3_PORTR</name>
<evidence type="ECO:0000313" key="2">
    <source>
        <dbReference type="Proteomes" id="UP000324222"/>
    </source>
</evidence>
<dbReference type="AlphaFoldDB" id="A0A5B7FLC3"/>
<comment type="caution">
    <text evidence="1">The sequence shown here is derived from an EMBL/GenBank/DDBJ whole genome shotgun (WGS) entry which is preliminary data.</text>
</comment>
<organism evidence="1 2">
    <name type="scientific">Portunus trituberculatus</name>
    <name type="common">Swimming crab</name>
    <name type="synonym">Neptunus trituberculatus</name>
    <dbReference type="NCBI Taxonomy" id="210409"/>
    <lineage>
        <taxon>Eukaryota</taxon>
        <taxon>Metazoa</taxon>
        <taxon>Ecdysozoa</taxon>
        <taxon>Arthropoda</taxon>
        <taxon>Crustacea</taxon>
        <taxon>Multicrustacea</taxon>
        <taxon>Malacostraca</taxon>
        <taxon>Eumalacostraca</taxon>
        <taxon>Eucarida</taxon>
        <taxon>Decapoda</taxon>
        <taxon>Pleocyemata</taxon>
        <taxon>Brachyura</taxon>
        <taxon>Eubrachyura</taxon>
        <taxon>Portunoidea</taxon>
        <taxon>Portunidae</taxon>
        <taxon>Portuninae</taxon>
        <taxon>Portunus</taxon>
    </lineage>
</organism>
<accession>A0A5B7FLC3</accession>
<dbReference type="Proteomes" id="UP000324222">
    <property type="component" value="Unassembled WGS sequence"/>
</dbReference>
<keyword evidence="2" id="KW-1185">Reference proteome</keyword>
<dbReference type="EMBL" id="VSRR010008310">
    <property type="protein sequence ID" value="MPC48490.1"/>
    <property type="molecule type" value="Genomic_DNA"/>
</dbReference>
<evidence type="ECO:0000313" key="1">
    <source>
        <dbReference type="EMBL" id="MPC48490.1"/>
    </source>
</evidence>
<sequence>MILKLVWRVQGCGTKQQTLRDDAASRHNGSQGDDPVLDPVDCLKVVSGKNRLRSPAGHCCYVSHCLVNGPQ</sequence>
<proteinExistence type="predicted"/>
<reference evidence="1 2" key="1">
    <citation type="submission" date="2019-05" db="EMBL/GenBank/DDBJ databases">
        <title>Another draft genome of Portunus trituberculatus and its Hox gene families provides insights of decapod evolution.</title>
        <authorList>
            <person name="Jeong J.-H."/>
            <person name="Song I."/>
            <person name="Kim S."/>
            <person name="Choi T."/>
            <person name="Kim D."/>
            <person name="Ryu S."/>
            <person name="Kim W."/>
        </authorList>
    </citation>
    <scope>NUCLEOTIDE SEQUENCE [LARGE SCALE GENOMIC DNA]</scope>
    <source>
        <tissue evidence="1">Muscle</tissue>
    </source>
</reference>
<protein>
    <submittedName>
        <fullName evidence="1">Uncharacterized protein</fullName>
    </submittedName>
</protein>
<gene>
    <name evidence="1" type="ORF">E2C01_042263</name>
</gene>